<dbReference type="EMBL" id="JAEPES010000004">
    <property type="protein sequence ID" value="MBK4348332.1"/>
    <property type="molecule type" value="Genomic_DNA"/>
</dbReference>
<organism evidence="2 3">
    <name type="scientific">Lacisediminihabitans changchengi</name>
    <dbReference type="NCBI Taxonomy" id="2787634"/>
    <lineage>
        <taxon>Bacteria</taxon>
        <taxon>Bacillati</taxon>
        <taxon>Actinomycetota</taxon>
        <taxon>Actinomycetes</taxon>
        <taxon>Micrococcales</taxon>
        <taxon>Microbacteriaceae</taxon>
        <taxon>Lacisediminihabitans</taxon>
    </lineage>
</organism>
<keyword evidence="1" id="KW-0812">Transmembrane</keyword>
<reference evidence="2" key="1">
    <citation type="submission" date="2021-01" db="EMBL/GenBank/DDBJ databases">
        <title>Lacisediminihabitans sp. nov. strain G11-30, isolated from Antarctic Soil.</title>
        <authorList>
            <person name="Li J."/>
        </authorList>
    </citation>
    <scope>NUCLEOTIDE SEQUENCE</scope>
    <source>
        <strain evidence="2">G11-30</strain>
    </source>
</reference>
<feature type="transmembrane region" description="Helical" evidence="1">
    <location>
        <begin position="141"/>
        <end position="166"/>
    </location>
</feature>
<keyword evidence="1" id="KW-0472">Membrane</keyword>
<feature type="transmembrane region" description="Helical" evidence="1">
    <location>
        <begin position="116"/>
        <end position="135"/>
    </location>
</feature>
<keyword evidence="3" id="KW-1185">Reference proteome</keyword>
<proteinExistence type="predicted"/>
<gene>
    <name evidence="2" type="ORF">IV501_11865</name>
</gene>
<evidence type="ECO:0000256" key="1">
    <source>
        <dbReference type="SAM" id="Phobius"/>
    </source>
</evidence>
<name>A0A934VYR6_9MICO</name>
<protein>
    <submittedName>
        <fullName evidence="2">Uncharacterized protein</fullName>
    </submittedName>
</protein>
<dbReference type="RefSeq" id="WP_200556549.1">
    <property type="nucleotide sequence ID" value="NZ_JAEPES010000004.1"/>
</dbReference>
<evidence type="ECO:0000313" key="3">
    <source>
        <dbReference type="Proteomes" id="UP000636458"/>
    </source>
</evidence>
<comment type="caution">
    <text evidence="2">The sequence shown here is derived from an EMBL/GenBank/DDBJ whole genome shotgun (WGS) entry which is preliminary data.</text>
</comment>
<dbReference type="AlphaFoldDB" id="A0A934VYR6"/>
<dbReference type="Proteomes" id="UP000636458">
    <property type="component" value="Unassembled WGS sequence"/>
</dbReference>
<keyword evidence="1" id="KW-1133">Transmembrane helix</keyword>
<feature type="transmembrane region" description="Helical" evidence="1">
    <location>
        <begin position="89"/>
        <end position="109"/>
    </location>
</feature>
<evidence type="ECO:0000313" key="2">
    <source>
        <dbReference type="EMBL" id="MBK4348332.1"/>
    </source>
</evidence>
<feature type="transmembrane region" description="Helical" evidence="1">
    <location>
        <begin position="26"/>
        <end position="44"/>
    </location>
</feature>
<accession>A0A934VYR6</accession>
<sequence length="172" mass="17951">MSAAFDRPDYGWREPSSLLPLRWGGYRGRYLAAIALLVAGALLLQLGSVYTLSFLGGGIAAHIAGWILLPGRGNRRAIVAVPSALGAAALLIGPTGSVLAVIPLLAWLWTRERPPLTWAVAVLPVAAGLVLAQLFPQYGAGAIVAGVSLAIVAGSAWLARTVAVALRLRRTR</sequence>